<evidence type="ECO:0000259" key="1">
    <source>
        <dbReference type="Pfam" id="PF09413"/>
    </source>
</evidence>
<protein>
    <submittedName>
        <fullName evidence="3">Uncharacterized protein</fullName>
    </submittedName>
</protein>
<dbReference type="EMBL" id="NVWI01000007">
    <property type="protein sequence ID" value="PCJ40870.1"/>
    <property type="molecule type" value="Genomic_DNA"/>
</dbReference>
<evidence type="ECO:0000313" key="4">
    <source>
        <dbReference type="Proteomes" id="UP000228987"/>
    </source>
</evidence>
<reference evidence="4" key="1">
    <citation type="submission" date="2017-08" db="EMBL/GenBank/DDBJ databases">
        <title>A dynamic microbial community with high functional redundancy inhabits the cold, oxic subseafloor aquifer.</title>
        <authorList>
            <person name="Tully B.J."/>
            <person name="Wheat C.G."/>
            <person name="Glazer B.T."/>
            <person name="Huber J.A."/>
        </authorList>
    </citation>
    <scope>NUCLEOTIDE SEQUENCE [LARGE SCALE GENOMIC DNA]</scope>
</reference>
<dbReference type="Pfam" id="PF24463">
    <property type="entry name" value="DUF7577"/>
    <property type="match status" value="1"/>
</dbReference>
<sequence length="102" mass="11800">MRLAYKHENRGLVYSVKNILAMHDIDCHIKNDFGNTMGAEFGIGNTLLELWVIEDADYDRAREIIEQKEDEPQAQEAWFCRNCGEENAGQFALCWNCQTEVD</sequence>
<feature type="domain" description="DUF2007" evidence="1">
    <location>
        <begin position="1"/>
        <end position="67"/>
    </location>
</feature>
<organism evidence="3 4">
    <name type="scientific">SAR86 cluster bacterium</name>
    <dbReference type="NCBI Taxonomy" id="2030880"/>
    <lineage>
        <taxon>Bacteria</taxon>
        <taxon>Pseudomonadati</taxon>
        <taxon>Pseudomonadota</taxon>
        <taxon>Gammaproteobacteria</taxon>
        <taxon>SAR86 cluster</taxon>
    </lineage>
</organism>
<name>A0A2A5CBQ7_9GAMM</name>
<dbReference type="AlphaFoldDB" id="A0A2A5CBQ7"/>
<feature type="domain" description="DUF7577" evidence="2">
    <location>
        <begin position="76"/>
        <end position="100"/>
    </location>
</feature>
<gene>
    <name evidence="3" type="ORF">COA71_09710</name>
</gene>
<comment type="caution">
    <text evidence="3">The sequence shown here is derived from an EMBL/GenBank/DDBJ whole genome shotgun (WGS) entry which is preliminary data.</text>
</comment>
<dbReference type="InterPro" id="IPR055999">
    <property type="entry name" value="DUF7577"/>
</dbReference>
<dbReference type="Proteomes" id="UP000228987">
    <property type="component" value="Unassembled WGS sequence"/>
</dbReference>
<accession>A0A2A5CBQ7</accession>
<evidence type="ECO:0000313" key="3">
    <source>
        <dbReference type="EMBL" id="PCJ40870.1"/>
    </source>
</evidence>
<proteinExistence type="predicted"/>
<dbReference type="Pfam" id="PF09413">
    <property type="entry name" value="DUF2007"/>
    <property type="match status" value="1"/>
</dbReference>
<dbReference type="InterPro" id="IPR018551">
    <property type="entry name" value="DUF2007"/>
</dbReference>
<evidence type="ECO:0000259" key="2">
    <source>
        <dbReference type="Pfam" id="PF24463"/>
    </source>
</evidence>